<reference evidence="4 5" key="1">
    <citation type="submission" date="2020-07" db="EMBL/GenBank/DDBJ databases">
        <title>Sequencing the genomes of 1000 actinobacteria strains.</title>
        <authorList>
            <person name="Klenk H.-P."/>
        </authorList>
    </citation>
    <scope>NUCLEOTIDE SEQUENCE [LARGE SCALE GENOMIC DNA]</scope>
    <source>
        <strain evidence="4 5">DSM 26487</strain>
    </source>
</reference>
<feature type="transmembrane region" description="Helical" evidence="2">
    <location>
        <begin position="268"/>
        <end position="294"/>
    </location>
</feature>
<keyword evidence="2" id="KW-0472">Membrane</keyword>
<feature type="domain" description="YdbS-like PH" evidence="3">
    <location>
        <begin position="80"/>
        <end position="157"/>
    </location>
</feature>
<comment type="caution">
    <text evidence="4">The sequence shown here is derived from an EMBL/GenBank/DDBJ whole genome shotgun (WGS) entry which is preliminary data.</text>
</comment>
<dbReference type="PIRSF" id="PIRSF026631">
    <property type="entry name" value="UCP026631"/>
    <property type="match status" value="1"/>
</dbReference>
<dbReference type="EMBL" id="JACBZR010000001">
    <property type="protein sequence ID" value="NYI75947.1"/>
    <property type="molecule type" value="Genomic_DNA"/>
</dbReference>
<dbReference type="Pfam" id="PF03703">
    <property type="entry name" value="bPH_2"/>
    <property type="match status" value="2"/>
</dbReference>
<organism evidence="4 5">
    <name type="scientific">Nocardioides panzhihuensis</name>
    <dbReference type="NCBI Taxonomy" id="860243"/>
    <lineage>
        <taxon>Bacteria</taxon>
        <taxon>Bacillati</taxon>
        <taxon>Actinomycetota</taxon>
        <taxon>Actinomycetes</taxon>
        <taxon>Propionibacteriales</taxon>
        <taxon>Nocardioidaceae</taxon>
        <taxon>Nocardioides</taxon>
    </lineage>
</organism>
<feature type="domain" description="YdbS-like PH" evidence="3">
    <location>
        <begin position="455"/>
        <end position="529"/>
    </location>
</feature>
<keyword evidence="2" id="KW-0812">Transmembrane</keyword>
<sequence>MSTPETPPTPPTPPQPPVPEDEWQRLAGWTAVVSPISTLRQAVIPVAVGAFGAGQANPLIGLLVAVGIAVVAAVIGLIPWLTTTYRVTPTHLEVRKGLLNRTTLTARLDRVRSVDLNSTLVHRALGVTKVSVGTGVDEGQINLDSLTKESAARLRRELLHATPSPSAAEAVEPGGEASGDEGSTESTATGGSEVSPASVADDGEVIAKLDWSWIKYAPLNLKNLAIALGGLAAFFGAFSELIPWEQTLGLRVDDGEINGRPIESFLDMLLIAIPIAVVVAVLVWAAGSCVGYVVRWWDLQVVREQGREGTTLRRSFGLTSTRATTVEEAKVRGATSTVGPLIGLAGGADLNLLTTGLDDNFPAVLPTAPESVVSTVGRDILGEDAFSAELTGHGPRPRRRYWFRALIGTAIVTSLALVPTVLIGVYGDLWLWWLPVAVLVIGFVLELLGAELAHRHLGHALTERYLVVRSGSFTTVRTALQTEGIIGWRVKQTYFDRRLGLAQVTAMTAAGREYVEVPDVPVETAVALATAATPRTVSEFVE</sequence>
<dbReference type="RefSeq" id="WP_179656620.1">
    <property type="nucleotide sequence ID" value="NZ_JACBZR010000001.1"/>
</dbReference>
<keyword evidence="5" id="KW-1185">Reference proteome</keyword>
<dbReference type="InterPro" id="IPR014529">
    <property type="entry name" value="UCP026631"/>
</dbReference>
<feature type="transmembrane region" description="Helical" evidence="2">
    <location>
        <begin position="429"/>
        <end position="448"/>
    </location>
</feature>
<feature type="transmembrane region" description="Helical" evidence="2">
    <location>
        <begin position="224"/>
        <end position="244"/>
    </location>
</feature>
<dbReference type="PANTHER" id="PTHR34473">
    <property type="entry name" value="UPF0699 TRANSMEMBRANE PROTEIN YDBS"/>
    <property type="match status" value="1"/>
</dbReference>
<protein>
    <submittedName>
        <fullName evidence="4">Putative membrane protein</fullName>
    </submittedName>
</protein>
<feature type="transmembrane region" description="Helical" evidence="2">
    <location>
        <begin position="59"/>
        <end position="81"/>
    </location>
</feature>
<evidence type="ECO:0000256" key="1">
    <source>
        <dbReference type="SAM" id="MobiDB-lite"/>
    </source>
</evidence>
<gene>
    <name evidence="4" type="ORF">BJ988_000595</name>
</gene>
<dbReference type="PANTHER" id="PTHR34473:SF2">
    <property type="entry name" value="UPF0699 TRANSMEMBRANE PROTEIN YDBT"/>
    <property type="match status" value="1"/>
</dbReference>
<feature type="transmembrane region" description="Helical" evidence="2">
    <location>
        <begin position="401"/>
        <end position="423"/>
    </location>
</feature>
<evidence type="ECO:0000313" key="5">
    <source>
        <dbReference type="Proteomes" id="UP000564496"/>
    </source>
</evidence>
<name>A0A7Z0DIE8_9ACTN</name>
<feature type="region of interest" description="Disordered" evidence="1">
    <location>
        <begin position="163"/>
        <end position="197"/>
    </location>
</feature>
<evidence type="ECO:0000259" key="3">
    <source>
        <dbReference type="Pfam" id="PF03703"/>
    </source>
</evidence>
<dbReference type="InterPro" id="IPR005182">
    <property type="entry name" value="YdbS-like_PH"/>
</dbReference>
<dbReference type="Proteomes" id="UP000564496">
    <property type="component" value="Unassembled WGS sequence"/>
</dbReference>
<accession>A0A7Z0DIE8</accession>
<evidence type="ECO:0000313" key="4">
    <source>
        <dbReference type="EMBL" id="NYI75947.1"/>
    </source>
</evidence>
<keyword evidence="2" id="KW-1133">Transmembrane helix</keyword>
<evidence type="ECO:0000256" key="2">
    <source>
        <dbReference type="SAM" id="Phobius"/>
    </source>
</evidence>
<dbReference type="AlphaFoldDB" id="A0A7Z0DIE8"/>
<proteinExistence type="predicted"/>